<comment type="caution">
    <text evidence="1">The sequence shown here is derived from an EMBL/GenBank/DDBJ whole genome shotgun (WGS) entry which is preliminary data.</text>
</comment>
<gene>
    <name evidence="1" type="ORF">QLH52_19855</name>
</gene>
<dbReference type="EMBL" id="JAXARY010000022">
    <property type="protein sequence ID" value="MDX8129566.1"/>
    <property type="molecule type" value="Genomic_DNA"/>
</dbReference>
<proteinExistence type="predicted"/>
<protein>
    <submittedName>
        <fullName evidence="1">Uncharacterized protein</fullName>
    </submittedName>
</protein>
<evidence type="ECO:0000313" key="2">
    <source>
        <dbReference type="Proteomes" id="UP001284537"/>
    </source>
</evidence>
<name>A0ABU4UK81_9GAMM</name>
<keyword evidence="2" id="KW-1185">Reference proteome</keyword>
<organism evidence="1 2">
    <name type="scientific">Methylomonas defluvii</name>
    <dbReference type="NCBI Taxonomy" id="3045149"/>
    <lineage>
        <taxon>Bacteria</taxon>
        <taxon>Pseudomonadati</taxon>
        <taxon>Pseudomonadota</taxon>
        <taxon>Gammaproteobacteria</taxon>
        <taxon>Methylococcales</taxon>
        <taxon>Methylococcaceae</taxon>
        <taxon>Methylomonas</taxon>
    </lineage>
</organism>
<dbReference type="RefSeq" id="WP_319962698.1">
    <property type="nucleotide sequence ID" value="NZ_JAXARY010000022.1"/>
</dbReference>
<accession>A0ABU4UK81</accession>
<dbReference type="Proteomes" id="UP001284537">
    <property type="component" value="Unassembled WGS sequence"/>
</dbReference>
<reference evidence="1 2" key="1">
    <citation type="submission" date="2023-11" db="EMBL/GenBank/DDBJ databases">
        <authorList>
            <person name="Ouyang M.-Y."/>
        </authorList>
    </citation>
    <scope>NUCLEOTIDE SEQUENCE [LARGE SCALE GENOMIC DNA]</scope>
    <source>
        <strain evidence="1 2">OY6</strain>
    </source>
</reference>
<sequence>MDVLSDYSINLSSAVIQLEVLYQYKTYLSVLTGHPTHSQNERLVEKAINYAKEKLWCCENPYLITPVESVIDISHNSKLCSNENQHYKRLPFVTCCATFSSSNKGANNRGDYSQIHIVWFQDHFALPIADDVLNDIRAIDWSGVATPCYF</sequence>
<evidence type="ECO:0000313" key="1">
    <source>
        <dbReference type="EMBL" id="MDX8129566.1"/>
    </source>
</evidence>